<comment type="caution">
    <text evidence="1">The sequence shown here is derived from an EMBL/GenBank/DDBJ whole genome shotgun (WGS) entry which is preliminary data.</text>
</comment>
<organism evidence="1">
    <name type="scientific">Salmonella enterica</name>
    <name type="common">Salmonella choleraesuis</name>
    <dbReference type="NCBI Taxonomy" id="28901"/>
    <lineage>
        <taxon>Bacteria</taxon>
        <taxon>Pseudomonadati</taxon>
        <taxon>Pseudomonadota</taxon>
        <taxon>Gammaproteobacteria</taxon>
        <taxon>Enterobacterales</taxon>
        <taxon>Enterobacteriaceae</taxon>
        <taxon>Salmonella</taxon>
    </lineage>
</organism>
<dbReference type="RefSeq" id="WP_069721979.1">
    <property type="nucleotide sequence ID" value="NZ_MJEL01000061.1"/>
</dbReference>
<reference evidence="1" key="1">
    <citation type="submission" date="2016-09" db="EMBL/GenBank/DDBJ databases">
        <title>Whole Genome Sequencing of Salmonella enterica subsp. enterica serovar Nottingham.</title>
        <authorList>
            <person name="Zheng J."/>
            <person name="Wang H."/>
        </authorList>
    </citation>
    <scope>NUCLEOTIDE SEQUENCE [LARGE SCALE GENOMIC DNA]</scope>
    <source>
        <strain evidence="1">CFSAN055411</strain>
    </source>
</reference>
<dbReference type="Proteomes" id="UP000852880">
    <property type="component" value="Unassembled WGS sequence"/>
</dbReference>
<sequence length="74" mass="8675">MQENELRAAIAANRQPATPEQVLIWVAEFEAAIDKADRNTRHNEKARALEPLRSLCRQKKEWAMRLIHARRIDK</sequence>
<evidence type="ECO:0000313" key="1">
    <source>
        <dbReference type="EMBL" id="OEH95288.1"/>
    </source>
</evidence>
<name>A0A3F3I835_SALER</name>
<protein>
    <submittedName>
        <fullName evidence="1">Uncharacterized protein</fullName>
    </submittedName>
</protein>
<dbReference type="AlphaFoldDB" id="A0A3F3I835"/>
<proteinExistence type="predicted"/>
<dbReference type="EMBL" id="MJEL01000061">
    <property type="protein sequence ID" value="OEH95288.1"/>
    <property type="molecule type" value="Genomic_DNA"/>
</dbReference>
<gene>
    <name evidence="1" type="ORF">BH006_07650</name>
</gene>
<accession>A0A3F3I835</accession>